<name>A0ABD0UTQ1_DENTH</name>
<sequence length="95" mass="11127">MGIGDRGVASGPAEQMNIRDPSDFPAMRFRRARWKSLRGMRGVRGDRRGRRRCRNQKGGFYTSLLLPFRHHKTIKKTKKKLERYWFLSSSAEEVS</sequence>
<keyword evidence="3" id="KW-1185">Reference proteome</keyword>
<dbReference type="EMBL" id="JANQDX010000013">
    <property type="protein sequence ID" value="KAL0913792.1"/>
    <property type="molecule type" value="Genomic_DNA"/>
</dbReference>
<evidence type="ECO:0000313" key="3">
    <source>
        <dbReference type="Proteomes" id="UP001552299"/>
    </source>
</evidence>
<gene>
    <name evidence="2" type="ORF">M5K25_017281</name>
</gene>
<reference evidence="2 3" key="1">
    <citation type="journal article" date="2024" name="Plant Biotechnol. J.">
        <title>Dendrobium thyrsiflorum genome and its molecular insights into genes involved in important horticultural traits.</title>
        <authorList>
            <person name="Chen B."/>
            <person name="Wang J.Y."/>
            <person name="Zheng P.J."/>
            <person name="Li K.L."/>
            <person name="Liang Y.M."/>
            <person name="Chen X.F."/>
            <person name="Zhang C."/>
            <person name="Zhao X."/>
            <person name="He X."/>
            <person name="Zhang G.Q."/>
            <person name="Liu Z.J."/>
            <person name="Xu Q."/>
        </authorList>
    </citation>
    <scope>NUCLEOTIDE SEQUENCE [LARGE SCALE GENOMIC DNA]</scope>
    <source>
        <strain evidence="2">GZMU011</strain>
    </source>
</reference>
<evidence type="ECO:0000256" key="1">
    <source>
        <dbReference type="SAM" id="MobiDB-lite"/>
    </source>
</evidence>
<feature type="region of interest" description="Disordered" evidence="1">
    <location>
        <begin position="1"/>
        <end position="22"/>
    </location>
</feature>
<accession>A0ABD0UTQ1</accession>
<dbReference type="Proteomes" id="UP001552299">
    <property type="component" value="Unassembled WGS sequence"/>
</dbReference>
<dbReference type="AlphaFoldDB" id="A0ABD0UTQ1"/>
<organism evidence="2 3">
    <name type="scientific">Dendrobium thyrsiflorum</name>
    <name type="common">Pinecone-like raceme dendrobium</name>
    <name type="synonym">Orchid</name>
    <dbReference type="NCBI Taxonomy" id="117978"/>
    <lineage>
        <taxon>Eukaryota</taxon>
        <taxon>Viridiplantae</taxon>
        <taxon>Streptophyta</taxon>
        <taxon>Embryophyta</taxon>
        <taxon>Tracheophyta</taxon>
        <taxon>Spermatophyta</taxon>
        <taxon>Magnoliopsida</taxon>
        <taxon>Liliopsida</taxon>
        <taxon>Asparagales</taxon>
        <taxon>Orchidaceae</taxon>
        <taxon>Epidendroideae</taxon>
        <taxon>Malaxideae</taxon>
        <taxon>Dendrobiinae</taxon>
        <taxon>Dendrobium</taxon>
    </lineage>
</organism>
<comment type="caution">
    <text evidence="2">The sequence shown here is derived from an EMBL/GenBank/DDBJ whole genome shotgun (WGS) entry which is preliminary data.</text>
</comment>
<protein>
    <submittedName>
        <fullName evidence="2">Uncharacterized protein</fullName>
    </submittedName>
</protein>
<evidence type="ECO:0000313" key="2">
    <source>
        <dbReference type="EMBL" id="KAL0913792.1"/>
    </source>
</evidence>
<proteinExistence type="predicted"/>